<evidence type="ECO:0000256" key="1">
    <source>
        <dbReference type="ARBA" id="ARBA00005705"/>
    </source>
</evidence>
<comment type="similarity">
    <text evidence="1">Belongs to the peptidase C69 family. Secernin subfamily.</text>
</comment>
<proteinExistence type="inferred from homology"/>
<name>A0A8C4R929_EPTBU</name>
<dbReference type="PANTHER" id="PTHR12994">
    <property type="entry name" value="SECERNIN"/>
    <property type="match status" value="1"/>
</dbReference>
<protein>
    <submittedName>
        <fullName evidence="2">Secernin 2</fullName>
    </submittedName>
</protein>
<dbReference type="AlphaFoldDB" id="A0A8C4R929"/>
<dbReference type="Gene3D" id="3.60.60.10">
    <property type="entry name" value="Penicillin V Acylase, Chain A"/>
    <property type="match status" value="1"/>
</dbReference>
<dbReference type="GO" id="GO:0070004">
    <property type="term" value="F:cysteine-type exopeptidase activity"/>
    <property type="evidence" value="ECO:0007669"/>
    <property type="project" value="InterPro"/>
</dbReference>
<dbReference type="PANTHER" id="PTHR12994:SF17">
    <property type="entry name" value="LD30995P"/>
    <property type="match status" value="1"/>
</dbReference>
<evidence type="ECO:0000313" key="3">
    <source>
        <dbReference type="Proteomes" id="UP000694388"/>
    </source>
</evidence>
<dbReference type="GO" id="GO:0016805">
    <property type="term" value="F:dipeptidase activity"/>
    <property type="evidence" value="ECO:0007669"/>
    <property type="project" value="InterPro"/>
</dbReference>
<dbReference type="FunFam" id="3.60.60.10:FF:000001">
    <property type="entry name" value="Secernin 1"/>
    <property type="match status" value="1"/>
</dbReference>
<reference evidence="2" key="2">
    <citation type="submission" date="2025-09" db="UniProtKB">
        <authorList>
            <consortium name="Ensembl"/>
        </authorList>
    </citation>
    <scope>IDENTIFICATION</scope>
</reference>
<dbReference type="GO" id="GO:0006508">
    <property type="term" value="P:proteolysis"/>
    <property type="evidence" value="ECO:0007669"/>
    <property type="project" value="InterPro"/>
</dbReference>
<organism evidence="2 3">
    <name type="scientific">Eptatretus burgeri</name>
    <name type="common">Inshore hagfish</name>
    <dbReference type="NCBI Taxonomy" id="7764"/>
    <lineage>
        <taxon>Eukaryota</taxon>
        <taxon>Metazoa</taxon>
        <taxon>Chordata</taxon>
        <taxon>Craniata</taxon>
        <taxon>Vertebrata</taxon>
        <taxon>Cyclostomata</taxon>
        <taxon>Myxini</taxon>
        <taxon>Myxiniformes</taxon>
        <taxon>Myxinidae</taxon>
        <taxon>Eptatretinae</taxon>
        <taxon>Eptatretus</taxon>
    </lineage>
</organism>
<dbReference type="OMA" id="CYYDVSD"/>
<reference evidence="2" key="1">
    <citation type="submission" date="2025-08" db="UniProtKB">
        <authorList>
            <consortium name="Ensembl"/>
        </authorList>
    </citation>
    <scope>IDENTIFICATION</scope>
</reference>
<evidence type="ECO:0000313" key="2">
    <source>
        <dbReference type="Ensembl" id="ENSEBUP00000026015.1"/>
    </source>
</evidence>
<dbReference type="InterPro" id="IPR005322">
    <property type="entry name" value="Peptidase_C69"/>
</dbReference>
<sequence>MLSGTSPESCDTFVAMSPATLRGDVVFGKNSDRPADEVQEVLYIPAQNHTSGELLSCTYIDIPQASRTHAVVLSKPAWMWGAEMGANEFGVCIGNEAVWTREKLESKEALLGMDMLRLALERAESADQALEVLTSLLAKYGQGGLCVEGPDEYLIYHNSFLVVDRRRSWVLETAGAFWAAELVTEGVRNISNCLSVGTSVHREHPQLRAHARERGWWDGKSPFHFAQIYSEYGGTCPRLHAGAQLLKKHSGTGVFHAQEMMSILRDKESGICMEGGHCTTGSMVSVLNPQGAALHFLTATPNPCRSIFKPFAFTENVVPLLKTVATPMKTAALTEDKRPDRRHALYRSQECAFAGTSPAKLLQGLQELEKRGLKMLDMMASSSQSDPAGSCSLSELFSNFVEEEMNVHQTVH</sequence>
<dbReference type="Proteomes" id="UP000694388">
    <property type="component" value="Unplaced"/>
</dbReference>
<keyword evidence="3" id="KW-1185">Reference proteome</keyword>
<accession>A0A8C4R929</accession>
<dbReference type="Ensembl" id="ENSEBUT00000026591.1">
    <property type="protein sequence ID" value="ENSEBUP00000026015.1"/>
    <property type="gene ID" value="ENSEBUG00000016033.1"/>
</dbReference>
<dbReference type="GeneTree" id="ENSGT00390000013474"/>